<evidence type="ECO:0000256" key="3">
    <source>
        <dbReference type="ARBA" id="ARBA00022690"/>
    </source>
</evidence>
<dbReference type="SUPFAM" id="SSF100895">
    <property type="entry name" value="Kazal-type serine protease inhibitors"/>
    <property type="match status" value="1"/>
</dbReference>
<keyword evidence="3" id="KW-0646">Protease inhibitor</keyword>
<reference evidence="8" key="1">
    <citation type="submission" date="2012-01" db="EMBL/GenBank/DDBJ databases">
        <authorList>
            <person name="Walter R."/>
            <person name="Schartl M."/>
            <person name="Warren W."/>
        </authorList>
    </citation>
    <scope>NUCLEOTIDE SEQUENCE [LARGE SCALE GENOMIC DNA]</scope>
    <source>
        <strain evidence="8">JP 163 A</strain>
    </source>
</reference>
<dbReference type="PROSITE" id="PS00282">
    <property type="entry name" value="KAZAL_1"/>
    <property type="match status" value="1"/>
</dbReference>
<sequence length="78" mass="8888">MLWCFYVCQPSCPALEKIMACPMNFAPVCGSDGHTYANECLLCVQRQGDAYVDRMGKCHQILWHVKSTNGTSKEKWEK</sequence>
<dbReference type="PROSITE" id="PS51465">
    <property type="entry name" value="KAZAL_2"/>
    <property type="match status" value="1"/>
</dbReference>
<evidence type="ECO:0000313" key="8">
    <source>
        <dbReference type="Proteomes" id="UP000002852"/>
    </source>
</evidence>
<keyword evidence="8" id="KW-1185">Reference proteome</keyword>
<dbReference type="InParanoid" id="A0A3B5RAQ5"/>
<dbReference type="Pfam" id="PF00050">
    <property type="entry name" value="Kazal_1"/>
    <property type="match status" value="1"/>
</dbReference>
<name>A0A3B5RAQ5_XIPMA</name>
<evidence type="ECO:0000256" key="5">
    <source>
        <dbReference type="ARBA" id="ARBA00023157"/>
    </source>
</evidence>
<dbReference type="PANTHER" id="PTHR21312:SF28">
    <property type="entry name" value="OVOINHIBITOR-RELATED"/>
    <property type="match status" value="1"/>
</dbReference>
<dbReference type="InterPro" id="IPR001239">
    <property type="entry name" value="Prot_inh_Kazal-m"/>
</dbReference>
<keyword evidence="5" id="KW-1015">Disulfide bond</keyword>
<reference evidence="8" key="2">
    <citation type="journal article" date="2013" name="Nat. Genet.">
        <title>The genome of the platyfish, Xiphophorus maculatus, provides insights into evolutionary adaptation and several complex traits.</title>
        <authorList>
            <person name="Schartl M."/>
            <person name="Walter R.B."/>
            <person name="Shen Y."/>
            <person name="Garcia T."/>
            <person name="Catchen J."/>
            <person name="Amores A."/>
            <person name="Braasch I."/>
            <person name="Chalopin D."/>
            <person name="Volff J.N."/>
            <person name="Lesch K.P."/>
            <person name="Bisazza A."/>
            <person name="Minx P."/>
            <person name="Hillier L."/>
            <person name="Wilson R.K."/>
            <person name="Fuerstenberg S."/>
            <person name="Boore J."/>
            <person name="Searle S."/>
            <person name="Postlethwait J.H."/>
            <person name="Warren W.C."/>
        </authorList>
    </citation>
    <scope>NUCLEOTIDE SEQUENCE [LARGE SCALE GENOMIC DNA]</scope>
    <source>
        <strain evidence="8">JP 163 A</strain>
    </source>
</reference>
<dbReference type="InterPro" id="IPR036058">
    <property type="entry name" value="Kazal_dom_sf"/>
</dbReference>
<feature type="domain" description="Kazal-like" evidence="6">
    <location>
        <begin position="9"/>
        <end position="60"/>
    </location>
</feature>
<keyword evidence="4" id="KW-0722">Serine protease inhibitor</keyword>
<dbReference type="Ensembl" id="ENSXMAT00000033981.1">
    <property type="protein sequence ID" value="ENSXMAP00000040762.1"/>
    <property type="gene ID" value="ENSXMAG00000026321.1"/>
</dbReference>
<organism evidence="7 8">
    <name type="scientific">Xiphophorus maculatus</name>
    <name type="common">Southern platyfish</name>
    <name type="synonym">Platypoecilus maculatus</name>
    <dbReference type="NCBI Taxonomy" id="8083"/>
    <lineage>
        <taxon>Eukaryota</taxon>
        <taxon>Metazoa</taxon>
        <taxon>Chordata</taxon>
        <taxon>Craniata</taxon>
        <taxon>Vertebrata</taxon>
        <taxon>Euteleostomi</taxon>
        <taxon>Actinopterygii</taxon>
        <taxon>Neopterygii</taxon>
        <taxon>Teleostei</taxon>
        <taxon>Neoteleostei</taxon>
        <taxon>Acanthomorphata</taxon>
        <taxon>Ovalentaria</taxon>
        <taxon>Atherinomorphae</taxon>
        <taxon>Cyprinodontiformes</taxon>
        <taxon>Poeciliidae</taxon>
        <taxon>Poeciliinae</taxon>
        <taxon>Xiphophorus</taxon>
    </lineage>
</organism>
<protein>
    <recommendedName>
        <fullName evidence="6">Kazal-like domain-containing protein</fullName>
    </recommendedName>
</protein>
<dbReference type="SMART" id="SM00280">
    <property type="entry name" value="KAZAL"/>
    <property type="match status" value="1"/>
</dbReference>
<accession>A0A3B5RAQ5</accession>
<evidence type="ECO:0000256" key="4">
    <source>
        <dbReference type="ARBA" id="ARBA00022900"/>
    </source>
</evidence>
<evidence type="ECO:0000313" key="7">
    <source>
        <dbReference type="Ensembl" id="ENSXMAP00000040762.1"/>
    </source>
</evidence>
<evidence type="ECO:0000256" key="1">
    <source>
        <dbReference type="ARBA" id="ARBA00004613"/>
    </source>
</evidence>
<keyword evidence="2" id="KW-0964">Secreted</keyword>
<dbReference type="PRINTS" id="PR00290">
    <property type="entry name" value="KAZALINHBTR"/>
</dbReference>
<dbReference type="GeneTree" id="ENSGT01150000288587"/>
<proteinExistence type="predicted"/>
<evidence type="ECO:0000256" key="2">
    <source>
        <dbReference type="ARBA" id="ARBA00022525"/>
    </source>
</evidence>
<dbReference type="GO" id="GO:0005576">
    <property type="term" value="C:extracellular region"/>
    <property type="evidence" value="ECO:0007669"/>
    <property type="project" value="UniProtKB-SubCell"/>
</dbReference>
<reference evidence="7" key="3">
    <citation type="submission" date="2025-08" db="UniProtKB">
        <authorList>
            <consortium name="Ensembl"/>
        </authorList>
    </citation>
    <scope>IDENTIFICATION</scope>
    <source>
        <strain evidence="7">JP 163 A</strain>
    </source>
</reference>
<dbReference type="GO" id="GO:0004867">
    <property type="term" value="F:serine-type endopeptidase inhibitor activity"/>
    <property type="evidence" value="ECO:0007669"/>
    <property type="project" value="UniProtKB-KW"/>
</dbReference>
<evidence type="ECO:0000259" key="6">
    <source>
        <dbReference type="PROSITE" id="PS51465"/>
    </source>
</evidence>
<dbReference type="PANTHER" id="PTHR21312">
    <property type="entry name" value="SERINE PROTEASE INHIBITOR"/>
    <property type="match status" value="1"/>
</dbReference>
<reference evidence="7" key="4">
    <citation type="submission" date="2025-09" db="UniProtKB">
        <authorList>
            <consortium name="Ensembl"/>
        </authorList>
    </citation>
    <scope>IDENTIFICATION</scope>
    <source>
        <strain evidence="7">JP 163 A</strain>
    </source>
</reference>
<dbReference type="AlphaFoldDB" id="A0A3B5RAQ5"/>
<dbReference type="Proteomes" id="UP000002852">
    <property type="component" value="Unassembled WGS sequence"/>
</dbReference>
<dbReference type="Gene3D" id="3.30.60.30">
    <property type="match status" value="1"/>
</dbReference>
<comment type="subcellular location">
    <subcellularLocation>
        <location evidence="1">Secreted</location>
    </subcellularLocation>
</comment>
<dbReference type="InterPro" id="IPR002350">
    <property type="entry name" value="Kazal_dom"/>
</dbReference>